<proteinExistence type="inferred from homology"/>
<accession>L9ZFR8</accession>
<dbReference type="GO" id="GO:0016887">
    <property type="term" value="F:ATP hydrolysis activity"/>
    <property type="evidence" value="ECO:0007669"/>
    <property type="project" value="InterPro"/>
</dbReference>
<dbReference type="NCBIfam" id="TIGR00345">
    <property type="entry name" value="GET3_arsA_TRC40"/>
    <property type="match status" value="1"/>
</dbReference>
<dbReference type="InterPro" id="IPR025723">
    <property type="entry name" value="ArsA/GET3_ATPase-like"/>
</dbReference>
<dbReference type="PANTHER" id="PTHR10803:SF3">
    <property type="entry name" value="ATPASE GET3"/>
    <property type="match status" value="1"/>
</dbReference>
<name>L9ZFR8_NATA2</name>
<evidence type="ECO:0000313" key="3">
    <source>
        <dbReference type="EMBL" id="ELY85189.1"/>
    </source>
</evidence>
<dbReference type="InterPro" id="IPR016300">
    <property type="entry name" value="ATPase_ArsA/GET3"/>
</dbReference>
<dbReference type="SUPFAM" id="SSF52540">
    <property type="entry name" value="P-loop containing nucleoside triphosphate hydrolases"/>
    <property type="match status" value="1"/>
</dbReference>
<dbReference type="InterPro" id="IPR027417">
    <property type="entry name" value="P-loop_NTPase"/>
</dbReference>
<dbReference type="EMBL" id="AOIK01000032">
    <property type="protein sequence ID" value="ELY85189.1"/>
    <property type="molecule type" value="Genomic_DNA"/>
</dbReference>
<protein>
    <submittedName>
        <fullName evidence="3">Arsenite-activated ATPase ArsA</fullName>
    </submittedName>
</protein>
<feature type="domain" description="ArsA/GET3 Anion-transporting ATPase-like" evidence="2">
    <location>
        <begin position="23"/>
        <end position="77"/>
    </location>
</feature>
<sequence>MTRFPQGTPFTVVAVVRAAVTDCIFYGGKGGVGKTTCAAATALKFAADRETLVVSTDPAHSLADSLEADIGSEPTELAAPVVRERGDAVPAPAADADPTGGLWAVEIDPETQRERYEKLARALATDLRRAGISLSDAEVERLFATGAPAGSDEIAALDLLVEYVDAGEWDTIVFDTAPTGHTLRLFDMPEVMGLALETARSLRGQAKRIGNAARTAVLGPMSMMTGNSDDEDESLEAFQARLERARDLLVDPSRTEFRVVLTPESMAISESERLVDRLREAGVPVERLLVNRILEDPHEGCPRCRSRRERHEARLAEVRSTFPDLEVVTLPELEGEVGGRESLAVIAERLPA</sequence>
<dbReference type="AlphaFoldDB" id="L9ZFR8"/>
<comment type="caution">
    <text evidence="3">The sequence shown here is derived from an EMBL/GenBank/DDBJ whole genome shotgun (WGS) entry which is preliminary data.</text>
</comment>
<evidence type="ECO:0000259" key="2">
    <source>
        <dbReference type="Pfam" id="PF02374"/>
    </source>
</evidence>
<dbReference type="GO" id="GO:0005524">
    <property type="term" value="F:ATP binding"/>
    <property type="evidence" value="ECO:0007669"/>
    <property type="project" value="InterPro"/>
</dbReference>
<comment type="similarity">
    <text evidence="1">Belongs to the arsA ATPase family.</text>
</comment>
<dbReference type="Pfam" id="PF02374">
    <property type="entry name" value="ArsA_ATPase"/>
    <property type="match status" value="2"/>
</dbReference>
<evidence type="ECO:0000256" key="1">
    <source>
        <dbReference type="ARBA" id="ARBA00011040"/>
    </source>
</evidence>
<organism evidence="3 4">
    <name type="scientific">Natrinema altunense (strain JCM 12890 / CGMCC 1.3731 / AJ2)</name>
    <dbReference type="NCBI Taxonomy" id="1227494"/>
    <lineage>
        <taxon>Archaea</taxon>
        <taxon>Methanobacteriati</taxon>
        <taxon>Methanobacteriota</taxon>
        <taxon>Stenosarchaea group</taxon>
        <taxon>Halobacteria</taxon>
        <taxon>Halobacteriales</taxon>
        <taxon>Natrialbaceae</taxon>
        <taxon>Natrinema</taxon>
    </lineage>
</organism>
<keyword evidence="4" id="KW-1185">Reference proteome</keyword>
<dbReference type="eggNOG" id="arCOG02849">
    <property type="taxonomic scope" value="Archaea"/>
</dbReference>
<dbReference type="CDD" id="cd02035">
    <property type="entry name" value="ArsA"/>
    <property type="match status" value="1"/>
</dbReference>
<gene>
    <name evidence="3" type="ORF">C485_12980</name>
</gene>
<dbReference type="Proteomes" id="UP000011511">
    <property type="component" value="Unassembled WGS sequence"/>
</dbReference>
<feature type="domain" description="ArsA/GET3 Anion-transporting ATPase-like" evidence="2">
    <location>
        <begin position="102"/>
        <end position="350"/>
    </location>
</feature>
<dbReference type="PATRIC" id="fig|1227494.3.peg.2603"/>
<dbReference type="Gene3D" id="3.40.50.300">
    <property type="entry name" value="P-loop containing nucleotide triphosphate hydrolases"/>
    <property type="match status" value="1"/>
</dbReference>
<reference evidence="3 4" key="1">
    <citation type="journal article" date="2014" name="PLoS Genet.">
        <title>Phylogenetically driven sequencing of extremely halophilic archaea reveals strategies for static and dynamic osmo-response.</title>
        <authorList>
            <person name="Becker E.A."/>
            <person name="Seitzer P.M."/>
            <person name="Tritt A."/>
            <person name="Larsen D."/>
            <person name="Krusor M."/>
            <person name="Yao A.I."/>
            <person name="Wu D."/>
            <person name="Madern D."/>
            <person name="Eisen J.A."/>
            <person name="Darling A.E."/>
            <person name="Facciotti M.T."/>
        </authorList>
    </citation>
    <scope>NUCLEOTIDE SEQUENCE [LARGE SCALE GENOMIC DNA]</scope>
    <source>
        <strain evidence="3 4">JCM 12890</strain>
    </source>
</reference>
<dbReference type="PANTHER" id="PTHR10803">
    <property type="entry name" value="ARSENICAL PUMP-DRIVING ATPASE ARSENITE-TRANSLOCATING ATPASE"/>
    <property type="match status" value="1"/>
</dbReference>
<evidence type="ECO:0000313" key="4">
    <source>
        <dbReference type="Proteomes" id="UP000011511"/>
    </source>
</evidence>